<sequence length="113" mass="12923">MEGVDWGAARLFWDVLQTGITAAIAVYVWWTGRSRATTDAIDRVDDRVTQVQQRLDRVEHTLESRPGYADLDALRAEVAQTNRKLAEVSAQLVGTTNLLNRLHDYLLQERREK</sequence>
<dbReference type="EMBL" id="POQS01000035">
    <property type="protein sequence ID" value="PND29641.1"/>
    <property type="molecule type" value="Genomic_DNA"/>
</dbReference>
<dbReference type="InterPro" id="IPR020269">
    <property type="entry name" value="Phage_Mu_Releasin"/>
</dbReference>
<reference evidence="3 4" key="1">
    <citation type="submission" date="2018-01" db="EMBL/GenBank/DDBJ databases">
        <title>The draft genome of an aniline degradation strain ANB-1.</title>
        <authorList>
            <person name="Zhang L."/>
            <person name="Jiang J."/>
        </authorList>
    </citation>
    <scope>NUCLEOTIDE SEQUENCE [LARGE SCALE GENOMIC DNA]</scope>
    <source>
        <strain evidence="3 4">ANB-1</strain>
    </source>
</reference>
<dbReference type="AlphaFoldDB" id="A0A2N8K863"/>
<keyword evidence="2" id="KW-0812">Transmembrane</keyword>
<evidence type="ECO:0000313" key="4">
    <source>
        <dbReference type="Proteomes" id="UP000235994"/>
    </source>
</evidence>
<name>A0A2N8K863_9BURK</name>
<gene>
    <name evidence="3" type="ORF">C1I89_33640</name>
</gene>
<feature type="coiled-coil region" evidence="1">
    <location>
        <begin position="41"/>
        <end position="91"/>
    </location>
</feature>
<evidence type="ECO:0000256" key="2">
    <source>
        <dbReference type="SAM" id="Phobius"/>
    </source>
</evidence>
<comment type="caution">
    <text evidence="3">The sequence shown here is derived from an EMBL/GenBank/DDBJ whole genome shotgun (WGS) entry which is preliminary data.</text>
</comment>
<protein>
    <submittedName>
        <fullName evidence="3">DUF2730 domain-containing protein</fullName>
    </submittedName>
</protein>
<keyword evidence="2" id="KW-0472">Membrane</keyword>
<keyword evidence="1" id="KW-0175">Coiled coil</keyword>
<dbReference type="GeneID" id="92994941"/>
<keyword evidence="4" id="KW-1185">Reference proteome</keyword>
<accession>A0A2N8K863</accession>
<keyword evidence="2" id="KW-1133">Transmembrane helix</keyword>
<organism evidence="3 4">
    <name type="scientific">Achromobacter pulmonis</name>
    <dbReference type="NCBI Taxonomy" id="1389932"/>
    <lineage>
        <taxon>Bacteria</taxon>
        <taxon>Pseudomonadati</taxon>
        <taxon>Pseudomonadota</taxon>
        <taxon>Betaproteobacteria</taxon>
        <taxon>Burkholderiales</taxon>
        <taxon>Alcaligenaceae</taxon>
        <taxon>Achromobacter</taxon>
    </lineage>
</organism>
<evidence type="ECO:0000256" key="1">
    <source>
        <dbReference type="SAM" id="Coils"/>
    </source>
</evidence>
<proteinExistence type="predicted"/>
<dbReference type="Pfam" id="PF10805">
    <property type="entry name" value="DUF2730"/>
    <property type="match status" value="1"/>
</dbReference>
<dbReference type="RefSeq" id="WP_060833190.1">
    <property type="nucleotide sequence ID" value="NZ_POQS01000035.1"/>
</dbReference>
<evidence type="ECO:0000313" key="3">
    <source>
        <dbReference type="EMBL" id="PND29641.1"/>
    </source>
</evidence>
<dbReference type="Proteomes" id="UP000235994">
    <property type="component" value="Unassembled WGS sequence"/>
</dbReference>
<feature type="transmembrane region" description="Helical" evidence="2">
    <location>
        <begin position="12"/>
        <end position="30"/>
    </location>
</feature>